<dbReference type="EMBL" id="JAJHNU010000006">
    <property type="protein sequence ID" value="MDN4122854.1"/>
    <property type="molecule type" value="Genomic_DNA"/>
</dbReference>
<dbReference type="RefSeq" id="WP_266125169.1">
    <property type="nucleotide sequence ID" value="NZ_JAJHNU010000006.1"/>
</dbReference>
<sequence length="236" mass="26284">MLSTYEAQSRWLAGQPKLQGKSLMEHLHGRLDGLYPGRWKQAFSDHAAIENWEYAWSEAFDEEGLTPSDVAMGLKNCRRMYTWPPSLSEFLQACRPHLKPETAFYEALRGLTARSKGDDFAWSHPAIYYAAVHIGQRDMLAGSYPPMAERWADVLAQSLAKGQWEPIPAPVVQLPAPKRTEEGNRAASAALKQMGAAGILKAVIPSRKWAEKILDRKDKPSPTVIRMAQAALGIEA</sequence>
<proteinExistence type="predicted"/>
<keyword evidence="2" id="KW-1185">Reference proteome</keyword>
<gene>
    <name evidence="1" type="ORF">LMS43_16310</name>
</gene>
<dbReference type="Proteomes" id="UP001168613">
    <property type="component" value="Unassembled WGS sequence"/>
</dbReference>
<evidence type="ECO:0000313" key="1">
    <source>
        <dbReference type="EMBL" id="MDN4122854.1"/>
    </source>
</evidence>
<organism evidence="1 2">
    <name type="scientific">Alcaligenes endophyticus</name>
    <dbReference type="NCBI Taxonomy" id="1929088"/>
    <lineage>
        <taxon>Bacteria</taxon>
        <taxon>Pseudomonadati</taxon>
        <taxon>Pseudomonadota</taxon>
        <taxon>Betaproteobacteria</taxon>
        <taxon>Burkholderiales</taxon>
        <taxon>Alcaligenaceae</taxon>
        <taxon>Alcaligenes</taxon>
    </lineage>
</organism>
<comment type="caution">
    <text evidence="1">The sequence shown here is derived from an EMBL/GenBank/DDBJ whole genome shotgun (WGS) entry which is preliminary data.</text>
</comment>
<protein>
    <submittedName>
        <fullName evidence="1">Uncharacterized protein</fullName>
    </submittedName>
</protein>
<evidence type="ECO:0000313" key="2">
    <source>
        <dbReference type="Proteomes" id="UP001168613"/>
    </source>
</evidence>
<name>A0ABT8ENG4_9BURK</name>
<accession>A0ABT8ENG4</accession>
<reference evidence="1" key="1">
    <citation type="submission" date="2021-11" db="EMBL/GenBank/DDBJ databases">
        <title>Draft genome sequence of Alcaligenes endophyticus type strain CCUG 75668T.</title>
        <authorList>
            <person name="Salva-Serra F."/>
            <person name="Duran R.E."/>
            <person name="Seeger M."/>
            <person name="Moore E.R.B."/>
            <person name="Jaen-Luchoro D."/>
        </authorList>
    </citation>
    <scope>NUCLEOTIDE SEQUENCE</scope>
    <source>
        <strain evidence="1">CCUG 75668</strain>
    </source>
</reference>